<keyword evidence="2 5" id="KW-0812">Transmembrane</keyword>
<keyword evidence="4 5" id="KW-0472">Membrane</keyword>
<feature type="non-terminal residue" evidence="7">
    <location>
        <position position="1"/>
    </location>
</feature>
<name>A0A6J4NND1_9ACTN</name>
<dbReference type="SUPFAM" id="SSF103473">
    <property type="entry name" value="MFS general substrate transporter"/>
    <property type="match status" value="1"/>
</dbReference>
<dbReference type="Gene3D" id="1.20.1250.20">
    <property type="entry name" value="MFS general substrate transporter like domains"/>
    <property type="match status" value="1"/>
</dbReference>
<dbReference type="PANTHER" id="PTHR42718">
    <property type="entry name" value="MAJOR FACILITATOR SUPERFAMILY MULTIDRUG TRANSPORTER MFSC"/>
    <property type="match status" value="1"/>
</dbReference>
<evidence type="ECO:0000313" key="7">
    <source>
        <dbReference type="EMBL" id="CAA9390084.1"/>
    </source>
</evidence>
<feature type="transmembrane region" description="Helical" evidence="5">
    <location>
        <begin position="221"/>
        <end position="244"/>
    </location>
</feature>
<feature type="transmembrane region" description="Helical" evidence="5">
    <location>
        <begin position="26"/>
        <end position="46"/>
    </location>
</feature>
<dbReference type="Pfam" id="PF07690">
    <property type="entry name" value="MFS_1"/>
    <property type="match status" value="1"/>
</dbReference>
<evidence type="ECO:0000256" key="4">
    <source>
        <dbReference type="ARBA" id="ARBA00023136"/>
    </source>
</evidence>
<sequence length="347" mass="35119">GGIGALAVATGPSLGAAIVSAGGWRWAFFVNIPVGIAILVVGKRVLRESEVDPRAATPDYLGVAMLSVALAALVFAVSEGTTWGWSDERIVGAFAVAAGLGAAFVQRSRSHPEPAIDLALFRDRSFVTANAATLVYAAGFFAMLLGNILFLTGVWEYSIMRAGLAVTPGPLVVALVAGQAGKLAGRIGYRPILLAGAACFAGGLLWYVTQVGAEPAYVREWLPGTLIVGLGVALTFPVLSAAAVSSLPPHRFAVGSAVNQTARQIGGALGIAVLVMLLGEPEGTADALDRFNRLWLFGAGAAIVSGVIGAGIPKPVPQVAVAPAAAPTAGPVAVVDEAPLPVAVEGT</sequence>
<proteinExistence type="predicted"/>
<gene>
    <name evidence="7" type="ORF">AVDCRST_MAG06-1516</name>
</gene>
<reference evidence="7" key="1">
    <citation type="submission" date="2020-02" db="EMBL/GenBank/DDBJ databases">
        <authorList>
            <person name="Meier V. D."/>
        </authorList>
    </citation>
    <scope>NUCLEOTIDE SEQUENCE</scope>
    <source>
        <strain evidence="7">AVDCRST_MAG06</strain>
    </source>
</reference>
<evidence type="ECO:0000256" key="1">
    <source>
        <dbReference type="ARBA" id="ARBA00004651"/>
    </source>
</evidence>
<keyword evidence="3 5" id="KW-1133">Transmembrane helix</keyword>
<dbReference type="InterPro" id="IPR036259">
    <property type="entry name" value="MFS_trans_sf"/>
</dbReference>
<dbReference type="GO" id="GO:0022857">
    <property type="term" value="F:transmembrane transporter activity"/>
    <property type="evidence" value="ECO:0007669"/>
    <property type="project" value="InterPro"/>
</dbReference>
<dbReference type="PANTHER" id="PTHR42718:SF48">
    <property type="entry name" value="CONSERVED TWO-DOMAIN MEMBRANE PROTEIN-RELATED"/>
    <property type="match status" value="1"/>
</dbReference>
<evidence type="ECO:0000256" key="5">
    <source>
        <dbReference type="SAM" id="Phobius"/>
    </source>
</evidence>
<feature type="transmembrane region" description="Helical" evidence="5">
    <location>
        <begin position="126"/>
        <end position="151"/>
    </location>
</feature>
<feature type="transmembrane region" description="Helical" evidence="5">
    <location>
        <begin position="58"/>
        <end position="77"/>
    </location>
</feature>
<dbReference type="RefSeq" id="WP_295658020.1">
    <property type="nucleotide sequence ID" value="NZ_CADCUP010000106.1"/>
</dbReference>
<feature type="domain" description="Major facilitator superfamily (MFS) profile" evidence="6">
    <location>
        <begin position="1"/>
        <end position="317"/>
    </location>
</feature>
<dbReference type="AlphaFoldDB" id="A0A6J4NND1"/>
<dbReference type="InterPro" id="IPR011701">
    <property type="entry name" value="MFS"/>
</dbReference>
<dbReference type="GO" id="GO:0005886">
    <property type="term" value="C:plasma membrane"/>
    <property type="evidence" value="ECO:0007669"/>
    <property type="project" value="UniProtKB-SubCell"/>
</dbReference>
<feature type="transmembrane region" description="Helical" evidence="5">
    <location>
        <begin position="157"/>
        <end position="177"/>
    </location>
</feature>
<comment type="subcellular location">
    <subcellularLocation>
        <location evidence="1">Cell membrane</location>
        <topology evidence="1">Multi-pass membrane protein</topology>
    </subcellularLocation>
</comment>
<dbReference type="InterPro" id="IPR020846">
    <property type="entry name" value="MFS_dom"/>
</dbReference>
<evidence type="ECO:0000256" key="3">
    <source>
        <dbReference type="ARBA" id="ARBA00022989"/>
    </source>
</evidence>
<evidence type="ECO:0000259" key="6">
    <source>
        <dbReference type="PROSITE" id="PS50850"/>
    </source>
</evidence>
<dbReference type="PROSITE" id="PS50850">
    <property type="entry name" value="MFS"/>
    <property type="match status" value="1"/>
</dbReference>
<feature type="transmembrane region" description="Helical" evidence="5">
    <location>
        <begin position="293"/>
        <end position="312"/>
    </location>
</feature>
<dbReference type="Gene3D" id="1.20.1720.10">
    <property type="entry name" value="Multidrug resistance protein D"/>
    <property type="match status" value="1"/>
</dbReference>
<dbReference type="EMBL" id="CADCUP010000106">
    <property type="protein sequence ID" value="CAA9390084.1"/>
    <property type="molecule type" value="Genomic_DNA"/>
</dbReference>
<evidence type="ECO:0000256" key="2">
    <source>
        <dbReference type="ARBA" id="ARBA00022692"/>
    </source>
</evidence>
<feature type="transmembrane region" description="Helical" evidence="5">
    <location>
        <begin position="265"/>
        <end position="281"/>
    </location>
</feature>
<feature type="transmembrane region" description="Helical" evidence="5">
    <location>
        <begin position="189"/>
        <end position="209"/>
    </location>
</feature>
<organism evidence="7">
    <name type="scientific">uncultured Nocardioides sp</name>
    <dbReference type="NCBI Taxonomy" id="198441"/>
    <lineage>
        <taxon>Bacteria</taxon>
        <taxon>Bacillati</taxon>
        <taxon>Actinomycetota</taxon>
        <taxon>Actinomycetes</taxon>
        <taxon>Propionibacteriales</taxon>
        <taxon>Nocardioidaceae</taxon>
        <taxon>Nocardioides</taxon>
        <taxon>environmental samples</taxon>
    </lineage>
</organism>
<protein>
    <recommendedName>
        <fullName evidence="6">Major facilitator superfamily (MFS) profile domain-containing protein</fullName>
    </recommendedName>
</protein>
<accession>A0A6J4NND1</accession>